<reference evidence="2 3" key="1">
    <citation type="submission" date="2016-01" db="EMBL/GenBank/DDBJ databases">
        <title>Amycolatopsis coloradensis genome sequencing and assembly.</title>
        <authorList>
            <person name="Mayilraj S."/>
        </authorList>
    </citation>
    <scope>NUCLEOTIDE SEQUENCE [LARGE SCALE GENOMIC DNA]</scope>
    <source>
        <strain evidence="2 3">DSM 44225</strain>
    </source>
</reference>
<organism evidence="2 3">
    <name type="scientific">Amycolatopsis coloradensis</name>
    <dbReference type="NCBI Taxonomy" id="76021"/>
    <lineage>
        <taxon>Bacteria</taxon>
        <taxon>Bacillati</taxon>
        <taxon>Actinomycetota</taxon>
        <taxon>Actinomycetes</taxon>
        <taxon>Pseudonocardiales</taxon>
        <taxon>Pseudonocardiaceae</taxon>
        <taxon>Amycolatopsis</taxon>
    </lineage>
</organism>
<keyword evidence="1" id="KW-0732">Signal</keyword>
<accession>A0A1R0L079</accession>
<evidence type="ECO:0000313" key="3">
    <source>
        <dbReference type="Proteomes" id="UP000187486"/>
    </source>
</evidence>
<evidence type="ECO:0000256" key="1">
    <source>
        <dbReference type="SAM" id="SignalP"/>
    </source>
</evidence>
<protein>
    <submittedName>
        <fullName evidence="2">Uncharacterized protein</fullName>
    </submittedName>
</protein>
<dbReference type="PROSITE" id="PS51257">
    <property type="entry name" value="PROKAR_LIPOPROTEIN"/>
    <property type="match status" value="1"/>
</dbReference>
<dbReference type="EMBL" id="MQUQ01000003">
    <property type="protein sequence ID" value="OLZ55185.1"/>
    <property type="molecule type" value="Genomic_DNA"/>
</dbReference>
<dbReference type="AlphaFoldDB" id="A0A1R0L079"/>
<feature type="chain" id="PRO_5038391249" evidence="1">
    <location>
        <begin position="21"/>
        <end position="228"/>
    </location>
</feature>
<comment type="caution">
    <text evidence="2">The sequence shown here is derived from an EMBL/GenBank/DDBJ whole genome shotgun (WGS) entry which is preliminary data.</text>
</comment>
<dbReference type="Proteomes" id="UP000187486">
    <property type="component" value="Unassembled WGS sequence"/>
</dbReference>
<name>A0A1R0L079_9PSEU</name>
<feature type="signal peptide" evidence="1">
    <location>
        <begin position="1"/>
        <end position="20"/>
    </location>
</feature>
<keyword evidence="3" id="KW-1185">Reference proteome</keyword>
<gene>
    <name evidence="2" type="ORF">BS329_03935</name>
</gene>
<sequence length="228" mass="25118">MWGKRMWVVVLLALASVACGGPTREDYKAAATSAAAMADRDLHDRWVADRFVELARATSWAEWGPAATRITCEVDRASFFGQADPRTVSCVSSWVRQAGFDGELSDRIRAFDQIVRAHEWAGGAGSIAQPIDYYRQFRGRPDGPNRVYDASNLPGVGYSRQMGGTTDMGLAESWTEAGQPVLDHPEPSSDLFAHASGPNQHALITEQLTRHRYVMTLTVSTRQTYPTP</sequence>
<evidence type="ECO:0000313" key="2">
    <source>
        <dbReference type="EMBL" id="OLZ55185.1"/>
    </source>
</evidence>
<proteinExistence type="predicted"/>